<name>A0A5N6ZFN2_9EURO</name>
<gene>
    <name evidence="2" type="ORF">BDV28DRAFT_126980</name>
</gene>
<evidence type="ECO:0000313" key="2">
    <source>
        <dbReference type="EMBL" id="KAE8356432.1"/>
    </source>
</evidence>
<feature type="compositionally biased region" description="Low complexity" evidence="1">
    <location>
        <begin position="100"/>
        <end position="110"/>
    </location>
</feature>
<feature type="compositionally biased region" description="Low complexity" evidence="1">
    <location>
        <begin position="43"/>
        <end position="62"/>
    </location>
</feature>
<organism evidence="2 3">
    <name type="scientific">Aspergillus coremiiformis</name>
    <dbReference type="NCBI Taxonomy" id="138285"/>
    <lineage>
        <taxon>Eukaryota</taxon>
        <taxon>Fungi</taxon>
        <taxon>Dikarya</taxon>
        <taxon>Ascomycota</taxon>
        <taxon>Pezizomycotina</taxon>
        <taxon>Eurotiomycetes</taxon>
        <taxon>Eurotiomycetidae</taxon>
        <taxon>Eurotiales</taxon>
        <taxon>Aspergillaceae</taxon>
        <taxon>Aspergillus</taxon>
        <taxon>Aspergillus subgen. Circumdati</taxon>
    </lineage>
</organism>
<dbReference type="AlphaFoldDB" id="A0A5N6ZFN2"/>
<feature type="region of interest" description="Disordered" evidence="1">
    <location>
        <begin position="20"/>
        <end position="135"/>
    </location>
</feature>
<dbReference type="EMBL" id="ML739038">
    <property type="protein sequence ID" value="KAE8356432.1"/>
    <property type="molecule type" value="Genomic_DNA"/>
</dbReference>
<evidence type="ECO:0000313" key="3">
    <source>
        <dbReference type="Proteomes" id="UP000327118"/>
    </source>
</evidence>
<feature type="compositionally biased region" description="Polar residues" evidence="1">
    <location>
        <begin position="122"/>
        <end position="135"/>
    </location>
</feature>
<accession>A0A5N6ZFN2</accession>
<reference evidence="3" key="1">
    <citation type="submission" date="2019-04" db="EMBL/GenBank/DDBJ databases">
        <title>Friends and foes A comparative genomics studyof 23 Aspergillus species from section Flavi.</title>
        <authorList>
            <consortium name="DOE Joint Genome Institute"/>
            <person name="Kjaerbolling I."/>
            <person name="Vesth T."/>
            <person name="Frisvad J.C."/>
            <person name="Nybo J.L."/>
            <person name="Theobald S."/>
            <person name="Kildgaard S."/>
            <person name="Isbrandt T."/>
            <person name="Kuo A."/>
            <person name="Sato A."/>
            <person name="Lyhne E.K."/>
            <person name="Kogle M.E."/>
            <person name="Wiebenga A."/>
            <person name="Kun R.S."/>
            <person name="Lubbers R.J."/>
            <person name="Makela M.R."/>
            <person name="Barry K."/>
            <person name="Chovatia M."/>
            <person name="Clum A."/>
            <person name="Daum C."/>
            <person name="Haridas S."/>
            <person name="He G."/>
            <person name="LaButti K."/>
            <person name="Lipzen A."/>
            <person name="Mondo S."/>
            <person name="Riley R."/>
            <person name="Salamov A."/>
            <person name="Simmons B.A."/>
            <person name="Magnuson J.K."/>
            <person name="Henrissat B."/>
            <person name="Mortensen U.H."/>
            <person name="Larsen T.O."/>
            <person name="Devries R.P."/>
            <person name="Grigoriev I.V."/>
            <person name="Machida M."/>
            <person name="Baker S.E."/>
            <person name="Andersen M.R."/>
        </authorList>
    </citation>
    <scope>NUCLEOTIDE SEQUENCE [LARGE SCALE GENOMIC DNA]</scope>
    <source>
        <strain evidence="3">CBS 553.77</strain>
    </source>
</reference>
<evidence type="ECO:0000256" key="1">
    <source>
        <dbReference type="SAM" id="MobiDB-lite"/>
    </source>
</evidence>
<dbReference type="OrthoDB" id="4508217at2759"/>
<feature type="compositionally biased region" description="Low complexity" evidence="1">
    <location>
        <begin position="72"/>
        <end position="85"/>
    </location>
</feature>
<keyword evidence="3" id="KW-1185">Reference proteome</keyword>
<protein>
    <submittedName>
        <fullName evidence="2">Uncharacterized protein</fullName>
    </submittedName>
</protein>
<sequence length="135" mass="13318">MGGVPLNTFKQIKESLKKIFKRKKKGDNTPGAAGQTEDGSQDATATGAAGATTGTNTTQQAPAPAPAPESHGVAPVPGAAAGTPPSLTPGISPGTSIPEHAANNSHNNASTTPMMQIPPIETSESASPSVPTTGP</sequence>
<dbReference type="Proteomes" id="UP000327118">
    <property type="component" value="Unassembled WGS sequence"/>
</dbReference>
<proteinExistence type="predicted"/>